<comment type="caution">
    <text evidence="2">The sequence shown here is derived from an EMBL/GenBank/DDBJ whole genome shotgun (WGS) entry which is preliminary data.</text>
</comment>
<gene>
    <name evidence="2" type="ORF">Gocc_2919</name>
</gene>
<dbReference type="Gene3D" id="3.90.75.20">
    <property type="match status" value="1"/>
</dbReference>
<keyword evidence="2" id="KW-0540">Nuclease</keyword>
<name>A0A7M2YUM3_9ACTN</name>
<feature type="compositionally biased region" description="Basic and acidic residues" evidence="1">
    <location>
        <begin position="34"/>
        <end position="79"/>
    </location>
</feature>
<dbReference type="EMBL" id="QQZY01000010">
    <property type="protein sequence ID" value="RDI73319.1"/>
    <property type="molecule type" value="Genomic_DNA"/>
</dbReference>
<reference evidence="2 3" key="1">
    <citation type="submission" date="2018-07" db="EMBL/GenBank/DDBJ databases">
        <title>High-quality-draft genome sequence of Gaiella occulta.</title>
        <authorList>
            <person name="Severino R."/>
            <person name="Froufe H.J.C."/>
            <person name="Rainey F.A."/>
            <person name="Barroso C."/>
            <person name="Albuquerque L."/>
            <person name="Lobo-Da-Cunha A."/>
            <person name="Da Costa M.S."/>
            <person name="Egas C."/>
        </authorList>
    </citation>
    <scope>NUCLEOTIDE SEQUENCE [LARGE SCALE GENOMIC DNA]</scope>
    <source>
        <strain evidence="2 3">F2-233</strain>
    </source>
</reference>
<dbReference type="Proteomes" id="UP000254134">
    <property type="component" value="Unassembled WGS sequence"/>
</dbReference>
<protein>
    <submittedName>
        <fullName evidence="2">HNH endonuclease</fullName>
    </submittedName>
</protein>
<evidence type="ECO:0000256" key="1">
    <source>
        <dbReference type="SAM" id="MobiDB-lite"/>
    </source>
</evidence>
<keyword evidence="3" id="KW-1185">Reference proteome</keyword>
<proteinExistence type="predicted"/>
<dbReference type="InterPro" id="IPR044925">
    <property type="entry name" value="His-Me_finger_sf"/>
</dbReference>
<accession>A0A7M2YUM3</accession>
<keyword evidence="2" id="KW-0378">Hydrolase</keyword>
<sequence length="79" mass="8927">MWPTALRHGGTFSIPRSHAVWNETHPNDVVQPGEHVHHENGIRDDDRAENLRRMDAAEHEGMHGRAARRSRDAAGRFAA</sequence>
<dbReference type="AlphaFoldDB" id="A0A7M2YUM3"/>
<keyword evidence="2" id="KW-0255">Endonuclease</keyword>
<dbReference type="GO" id="GO:0004519">
    <property type="term" value="F:endonuclease activity"/>
    <property type="evidence" value="ECO:0007669"/>
    <property type="project" value="UniProtKB-KW"/>
</dbReference>
<feature type="region of interest" description="Disordered" evidence="1">
    <location>
        <begin position="24"/>
        <end position="79"/>
    </location>
</feature>
<organism evidence="2 3">
    <name type="scientific">Gaiella occulta</name>
    <dbReference type="NCBI Taxonomy" id="1002870"/>
    <lineage>
        <taxon>Bacteria</taxon>
        <taxon>Bacillati</taxon>
        <taxon>Actinomycetota</taxon>
        <taxon>Thermoleophilia</taxon>
        <taxon>Gaiellales</taxon>
        <taxon>Gaiellaceae</taxon>
        <taxon>Gaiella</taxon>
    </lineage>
</organism>
<evidence type="ECO:0000313" key="3">
    <source>
        <dbReference type="Proteomes" id="UP000254134"/>
    </source>
</evidence>
<evidence type="ECO:0000313" key="2">
    <source>
        <dbReference type="EMBL" id="RDI73319.1"/>
    </source>
</evidence>
<dbReference type="SUPFAM" id="SSF54060">
    <property type="entry name" value="His-Me finger endonucleases"/>
    <property type="match status" value="1"/>
</dbReference>
<reference evidence="3" key="2">
    <citation type="journal article" date="2019" name="MicrobiologyOpen">
        <title>High-quality draft genome sequence of Gaiella occulta isolated from a 150 meter deep mineral water borehole and comparison with the genome sequences of other deep-branching lineages of the phylum Actinobacteria.</title>
        <authorList>
            <person name="Severino R."/>
            <person name="Froufe H.J.C."/>
            <person name="Barroso C."/>
            <person name="Albuquerque L."/>
            <person name="Lobo-da-Cunha A."/>
            <person name="da Costa M.S."/>
            <person name="Egas C."/>
        </authorList>
    </citation>
    <scope>NUCLEOTIDE SEQUENCE [LARGE SCALE GENOMIC DNA]</scope>
    <source>
        <strain evidence="3">F2-233</strain>
    </source>
</reference>